<comment type="caution">
    <text evidence="5">The sequence shown here is derived from an EMBL/GenBank/DDBJ whole genome shotgun (WGS) entry which is preliminary data.</text>
</comment>
<keyword evidence="2" id="KW-0328">Glycosyltransferase</keyword>
<evidence type="ECO:0000256" key="1">
    <source>
        <dbReference type="ARBA" id="ARBA00021292"/>
    </source>
</evidence>
<dbReference type="RefSeq" id="WP_244925349.1">
    <property type="nucleotide sequence ID" value="NZ_CP033325.1"/>
</dbReference>
<dbReference type="Pfam" id="PF13579">
    <property type="entry name" value="Glyco_trans_4_4"/>
    <property type="match status" value="1"/>
</dbReference>
<dbReference type="EMBL" id="JBHSGF010000008">
    <property type="protein sequence ID" value="MFC4556070.1"/>
    <property type="molecule type" value="Genomic_DNA"/>
</dbReference>
<keyword evidence="3" id="KW-0808">Transferase</keyword>
<dbReference type="Pfam" id="PF13692">
    <property type="entry name" value="Glyco_trans_1_4"/>
    <property type="match status" value="1"/>
</dbReference>
<reference evidence="6" key="1">
    <citation type="journal article" date="2019" name="Int. J. Syst. Evol. Microbiol.">
        <title>The Global Catalogue of Microorganisms (GCM) 10K type strain sequencing project: providing services to taxonomists for standard genome sequencing and annotation.</title>
        <authorList>
            <consortium name="The Broad Institute Genomics Platform"/>
            <consortium name="The Broad Institute Genome Sequencing Center for Infectious Disease"/>
            <person name="Wu L."/>
            <person name="Ma J."/>
        </authorList>
    </citation>
    <scope>NUCLEOTIDE SEQUENCE [LARGE SCALE GENOMIC DNA]</scope>
    <source>
        <strain evidence="6">JCM 3369</strain>
    </source>
</reference>
<protein>
    <recommendedName>
        <fullName evidence="1">D-inositol 3-phosphate glycosyltransferase</fullName>
    </recommendedName>
</protein>
<dbReference type="InterPro" id="IPR050194">
    <property type="entry name" value="Glycosyltransferase_grp1"/>
</dbReference>
<evidence type="ECO:0000313" key="5">
    <source>
        <dbReference type="EMBL" id="MFC4556070.1"/>
    </source>
</evidence>
<evidence type="ECO:0000256" key="2">
    <source>
        <dbReference type="ARBA" id="ARBA00022676"/>
    </source>
</evidence>
<accession>A0ABV9DBJ9</accession>
<dbReference type="SUPFAM" id="SSF53756">
    <property type="entry name" value="UDP-Glycosyltransferase/glycogen phosphorylase"/>
    <property type="match status" value="1"/>
</dbReference>
<dbReference type="Gene3D" id="3.40.50.2000">
    <property type="entry name" value="Glycogen Phosphorylase B"/>
    <property type="match status" value="2"/>
</dbReference>
<dbReference type="Proteomes" id="UP001595955">
    <property type="component" value="Unassembled WGS sequence"/>
</dbReference>
<evidence type="ECO:0000259" key="4">
    <source>
        <dbReference type="Pfam" id="PF13579"/>
    </source>
</evidence>
<sequence>MAQPARRLSVVLATRIFQPEPAAASLRLSALVSELAAAGHRVRVLTTTVPGGEEYVPPPGVEVRRWPVLRDAAGYVRGYVQYLSFDVPLAVRLLLTRRPDVVVVEPPPTTGAVVALVCALRRIPYVYYAADVWSDAVRAAGVAPVVARVLRFVERSVMRGARGVLATSAGVAARLDALGVRSGVVAVGNGIDVETFTPDGPAEAPGAPYLVYTGTASEVHGADVFTRAMGRVLAERPEARLVFVGQGSDVGRMQAQAADYPPGAVEFLPRMPPERTARWIRGAHAALASVLPGDYGFAFPSKVYAAAACGTPVIFAGAGPARELVARGGLGTVTDHDVDAVAAAMIDALGRDMDAADRDRRARWAAENVSASAVARDAVAVVEAAAGR</sequence>
<gene>
    <name evidence="5" type="ORF">ACFO3F_12490</name>
</gene>
<organism evidence="5 6">
    <name type="scientific">Georgenia faecalis</name>
    <dbReference type="NCBI Taxonomy" id="2483799"/>
    <lineage>
        <taxon>Bacteria</taxon>
        <taxon>Bacillati</taxon>
        <taxon>Actinomycetota</taxon>
        <taxon>Actinomycetes</taxon>
        <taxon>Micrococcales</taxon>
        <taxon>Bogoriellaceae</taxon>
        <taxon>Georgenia</taxon>
    </lineage>
</organism>
<evidence type="ECO:0000256" key="3">
    <source>
        <dbReference type="ARBA" id="ARBA00022679"/>
    </source>
</evidence>
<dbReference type="PANTHER" id="PTHR45947:SF3">
    <property type="entry name" value="SULFOQUINOVOSYL TRANSFERASE SQD2"/>
    <property type="match status" value="1"/>
</dbReference>
<keyword evidence="6" id="KW-1185">Reference proteome</keyword>
<dbReference type="InterPro" id="IPR028098">
    <property type="entry name" value="Glyco_trans_4-like_N"/>
</dbReference>
<proteinExistence type="predicted"/>
<name>A0ABV9DBJ9_9MICO</name>
<dbReference type="CDD" id="cd03794">
    <property type="entry name" value="GT4_WbuB-like"/>
    <property type="match status" value="1"/>
</dbReference>
<feature type="domain" description="Glycosyltransferase subfamily 4-like N-terminal" evidence="4">
    <location>
        <begin position="27"/>
        <end position="190"/>
    </location>
</feature>
<dbReference type="PANTHER" id="PTHR45947">
    <property type="entry name" value="SULFOQUINOVOSYL TRANSFERASE SQD2"/>
    <property type="match status" value="1"/>
</dbReference>
<evidence type="ECO:0000313" key="6">
    <source>
        <dbReference type="Proteomes" id="UP001595955"/>
    </source>
</evidence>